<dbReference type="Pfam" id="PF02801">
    <property type="entry name" value="Ketoacyl-synt_C"/>
    <property type="match status" value="1"/>
</dbReference>
<dbReference type="PROSITE" id="PS52004">
    <property type="entry name" value="KS3_2"/>
    <property type="match status" value="1"/>
</dbReference>
<evidence type="ECO:0000313" key="7">
    <source>
        <dbReference type="EMBL" id="MET1254639.1"/>
    </source>
</evidence>
<dbReference type="InterPro" id="IPR014030">
    <property type="entry name" value="Ketoacyl_synth_N"/>
</dbReference>
<protein>
    <submittedName>
        <fullName evidence="7">Polyketide synthase</fullName>
    </submittedName>
</protein>
<feature type="domain" description="Ketosynthase family 3 (KS3)" evidence="6">
    <location>
        <begin position="28"/>
        <end position="456"/>
    </location>
</feature>
<dbReference type="InterPro" id="IPR014031">
    <property type="entry name" value="Ketoacyl_synth_C"/>
</dbReference>
<keyword evidence="8" id="KW-1185">Reference proteome</keyword>
<dbReference type="PANTHER" id="PTHR43775:SF37">
    <property type="entry name" value="SI:DKEY-61P9.11"/>
    <property type="match status" value="1"/>
</dbReference>
<dbReference type="SMART" id="SM00825">
    <property type="entry name" value="PKS_KS"/>
    <property type="match status" value="1"/>
</dbReference>
<keyword evidence="2" id="KW-0596">Phosphopantetheine</keyword>
<comment type="pathway">
    <text evidence="1">Lipid metabolism; fatty acid biosynthesis.</text>
</comment>
<comment type="similarity">
    <text evidence="5">Belongs to the thiolase-like superfamily. Beta-ketoacyl-ACP synthases family.</text>
</comment>
<keyword evidence="3" id="KW-0597">Phosphoprotein</keyword>
<proteinExistence type="inferred from homology"/>
<comment type="caution">
    <text evidence="7">The sequence shown here is derived from an EMBL/GenBank/DDBJ whole genome shotgun (WGS) entry which is preliminary data.</text>
</comment>
<dbReference type="Proteomes" id="UP001548189">
    <property type="component" value="Unassembled WGS sequence"/>
</dbReference>
<evidence type="ECO:0000259" key="6">
    <source>
        <dbReference type="PROSITE" id="PS52004"/>
    </source>
</evidence>
<evidence type="ECO:0000256" key="5">
    <source>
        <dbReference type="RuleBase" id="RU003694"/>
    </source>
</evidence>
<dbReference type="Gene3D" id="3.40.47.10">
    <property type="match status" value="1"/>
</dbReference>
<evidence type="ECO:0000256" key="2">
    <source>
        <dbReference type="ARBA" id="ARBA00022450"/>
    </source>
</evidence>
<accession>A0ABV2BRR7</accession>
<dbReference type="PROSITE" id="PS00606">
    <property type="entry name" value="KS3_1"/>
    <property type="match status" value="1"/>
</dbReference>
<evidence type="ECO:0000256" key="3">
    <source>
        <dbReference type="ARBA" id="ARBA00022553"/>
    </source>
</evidence>
<dbReference type="Pfam" id="PF00109">
    <property type="entry name" value="ketoacyl-synt"/>
    <property type="match status" value="1"/>
</dbReference>
<gene>
    <name evidence="7" type="ORF">ABVT43_05825</name>
</gene>
<evidence type="ECO:0000256" key="4">
    <source>
        <dbReference type="ARBA" id="ARBA00022679"/>
    </source>
</evidence>
<name>A0ABV2BRR7_9GAMM</name>
<dbReference type="EMBL" id="JBEVCJ010000005">
    <property type="protein sequence ID" value="MET1254639.1"/>
    <property type="molecule type" value="Genomic_DNA"/>
</dbReference>
<evidence type="ECO:0000313" key="8">
    <source>
        <dbReference type="Proteomes" id="UP001548189"/>
    </source>
</evidence>
<reference evidence="7 8" key="1">
    <citation type="submission" date="2024-06" db="EMBL/GenBank/DDBJ databases">
        <authorList>
            <person name="Li F."/>
        </authorList>
    </citation>
    <scope>NUCLEOTIDE SEQUENCE [LARGE SCALE GENOMIC DNA]</scope>
    <source>
        <strain evidence="7 8">GXAS 311</strain>
    </source>
</reference>
<dbReference type="CDD" id="cd00833">
    <property type="entry name" value="PKS"/>
    <property type="match status" value="1"/>
</dbReference>
<dbReference type="SUPFAM" id="SSF53901">
    <property type="entry name" value="Thiolase-like"/>
    <property type="match status" value="1"/>
</dbReference>
<dbReference type="InterPro" id="IPR032821">
    <property type="entry name" value="PKS_assoc"/>
</dbReference>
<dbReference type="PANTHER" id="PTHR43775">
    <property type="entry name" value="FATTY ACID SYNTHASE"/>
    <property type="match status" value="1"/>
</dbReference>
<dbReference type="InterPro" id="IPR020841">
    <property type="entry name" value="PKS_Beta-ketoAc_synthase_dom"/>
</dbReference>
<dbReference type="Pfam" id="PF16197">
    <property type="entry name" value="KAsynt_C_assoc"/>
    <property type="match status" value="1"/>
</dbReference>
<sequence>MREYIEQIQQMSHKQLVLLLAKKKQEETAPLPIVGYGFRFPGNINNIEKLWQSMTDKAIHIIDYPEGPPGTQARPRWNPQSYGNQLTLRHGAYLESLDALYQMDNMQTDEATYLDPQQRLLMQCCHEAMASAGLPLDALANKKVGIFIGISTAEFFHASLHNQLTAAQLSPYMGTGIALSATAGRLAMMLGSQGPTLAIDTACSSGLSALHTAKNSLRRGECDWALVGVSHLLLSPFTSLAFEQAGMLSPDGQSRPFDMAANGHVRGEGVGVILLTKKSIAENEKLNIKAWVKGSAIHQQGNRPAMSASTGKSQQHILCEALEDAGLTTNDIDYIEAHAVGNKLGAQIEIESLRAVYDSNKYDSKKNIYVGSAKANWGHLETASGLLSVMKTIALMQHREIPPQTAIEQLDECIDQPQSHIQVNLQPVSLSHQLPIRCGISSFGFTGTNAHVILESNSAANIDDRNSSSQSSTTIPTTHLWPTNNVWK</sequence>
<organism evidence="7 8">
    <name type="scientific">Aliikangiella maris</name>
    <dbReference type="NCBI Taxonomy" id="3162458"/>
    <lineage>
        <taxon>Bacteria</taxon>
        <taxon>Pseudomonadati</taxon>
        <taxon>Pseudomonadota</taxon>
        <taxon>Gammaproteobacteria</taxon>
        <taxon>Oceanospirillales</taxon>
        <taxon>Pleioneaceae</taxon>
        <taxon>Aliikangiella</taxon>
    </lineage>
</organism>
<dbReference type="InterPro" id="IPR050091">
    <property type="entry name" value="PKS_NRPS_Biosynth_Enz"/>
</dbReference>
<keyword evidence="4 5" id="KW-0808">Transferase</keyword>
<dbReference type="RefSeq" id="WP_353874213.1">
    <property type="nucleotide sequence ID" value="NZ_JBEVCJ010000005.1"/>
</dbReference>
<evidence type="ECO:0000256" key="1">
    <source>
        <dbReference type="ARBA" id="ARBA00005194"/>
    </source>
</evidence>
<dbReference type="InterPro" id="IPR018201">
    <property type="entry name" value="Ketoacyl_synth_AS"/>
</dbReference>
<dbReference type="InterPro" id="IPR016039">
    <property type="entry name" value="Thiolase-like"/>
</dbReference>